<dbReference type="PANTHER" id="PTHR12072:SF4">
    <property type="entry name" value="CWF19-LIKE PROTEIN 1"/>
    <property type="match status" value="1"/>
</dbReference>
<feature type="compositionally biased region" description="Acidic residues" evidence="5">
    <location>
        <begin position="147"/>
        <end position="156"/>
    </location>
</feature>
<dbReference type="GO" id="GO:0000398">
    <property type="term" value="P:mRNA splicing, via spliceosome"/>
    <property type="evidence" value="ECO:0007669"/>
    <property type="project" value="TreeGrafter"/>
</dbReference>
<evidence type="ECO:0000256" key="5">
    <source>
        <dbReference type="SAM" id="MobiDB-lite"/>
    </source>
</evidence>
<keyword evidence="2 4" id="KW-0863">Zinc-finger</keyword>
<dbReference type="PANTHER" id="PTHR12072">
    <property type="entry name" value="CWF19, CELL CYCLE CONTROL PROTEIN"/>
    <property type="match status" value="1"/>
</dbReference>
<organism evidence="7 8">
    <name type="scientific">Coemansia spiralis</name>
    <dbReference type="NCBI Taxonomy" id="417178"/>
    <lineage>
        <taxon>Eukaryota</taxon>
        <taxon>Fungi</taxon>
        <taxon>Fungi incertae sedis</taxon>
        <taxon>Zoopagomycota</taxon>
        <taxon>Kickxellomycotina</taxon>
        <taxon>Kickxellomycetes</taxon>
        <taxon>Kickxellales</taxon>
        <taxon>Kickxellaceae</taxon>
        <taxon>Coemansia</taxon>
    </lineage>
</organism>
<dbReference type="PROSITE" id="PS50158">
    <property type="entry name" value="ZF_CCHC"/>
    <property type="match status" value="2"/>
</dbReference>
<evidence type="ECO:0000256" key="1">
    <source>
        <dbReference type="ARBA" id="ARBA00022723"/>
    </source>
</evidence>
<comment type="caution">
    <text evidence="7">The sequence shown here is derived from an EMBL/GenBank/DDBJ whole genome shotgun (WGS) entry which is preliminary data.</text>
</comment>
<keyword evidence="3" id="KW-0862">Zinc</keyword>
<dbReference type="EMBL" id="JANBTW010000012">
    <property type="protein sequence ID" value="KAJ2679398.1"/>
    <property type="molecule type" value="Genomic_DNA"/>
</dbReference>
<dbReference type="SMART" id="SM00343">
    <property type="entry name" value="ZnF_C2HC"/>
    <property type="match status" value="2"/>
</dbReference>
<accession>A0A9W8G9Q0</accession>
<dbReference type="InterPro" id="IPR040194">
    <property type="entry name" value="Cwf19-like"/>
</dbReference>
<gene>
    <name evidence="7" type="ORF">GGI25_001533</name>
</gene>
<evidence type="ECO:0000313" key="7">
    <source>
        <dbReference type="EMBL" id="KAJ2679398.1"/>
    </source>
</evidence>
<evidence type="ECO:0000256" key="2">
    <source>
        <dbReference type="ARBA" id="ARBA00022771"/>
    </source>
</evidence>
<feature type="domain" description="CCHC-type" evidence="6">
    <location>
        <begin position="386"/>
        <end position="400"/>
    </location>
</feature>
<dbReference type="InterPro" id="IPR006767">
    <property type="entry name" value="Cwf19-like_C_dom-2"/>
</dbReference>
<dbReference type="InterPro" id="IPR006768">
    <property type="entry name" value="Cwf19-like_C_dom-1"/>
</dbReference>
<evidence type="ECO:0000256" key="3">
    <source>
        <dbReference type="ARBA" id="ARBA00022833"/>
    </source>
</evidence>
<evidence type="ECO:0000313" key="8">
    <source>
        <dbReference type="Proteomes" id="UP001151518"/>
    </source>
</evidence>
<dbReference type="InterPro" id="IPR036875">
    <property type="entry name" value="Znf_CCHC_sf"/>
</dbReference>
<evidence type="ECO:0000256" key="4">
    <source>
        <dbReference type="PROSITE-ProRule" id="PRU00047"/>
    </source>
</evidence>
<dbReference type="AlphaFoldDB" id="A0A9W8G9Q0"/>
<reference evidence="7" key="1">
    <citation type="submission" date="2022-07" db="EMBL/GenBank/DDBJ databases">
        <title>Phylogenomic reconstructions and comparative analyses of Kickxellomycotina fungi.</title>
        <authorList>
            <person name="Reynolds N.K."/>
            <person name="Stajich J.E."/>
            <person name="Barry K."/>
            <person name="Grigoriev I.V."/>
            <person name="Crous P."/>
            <person name="Smith M.E."/>
        </authorList>
    </citation>
    <scope>NUCLEOTIDE SEQUENCE</scope>
    <source>
        <strain evidence="7">NRRL 3115</strain>
    </source>
</reference>
<feature type="region of interest" description="Disordered" evidence="5">
    <location>
        <begin position="138"/>
        <end position="172"/>
    </location>
</feature>
<name>A0A9W8G9Q0_9FUNG</name>
<dbReference type="Gene3D" id="4.10.60.10">
    <property type="entry name" value="Zinc finger, CCHC-type"/>
    <property type="match status" value="2"/>
</dbReference>
<dbReference type="GO" id="GO:0071014">
    <property type="term" value="C:post-mRNA release spliceosomal complex"/>
    <property type="evidence" value="ECO:0007669"/>
    <property type="project" value="TreeGrafter"/>
</dbReference>
<dbReference type="InterPro" id="IPR001878">
    <property type="entry name" value="Znf_CCHC"/>
</dbReference>
<dbReference type="GO" id="GO:0003676">
    <property type="term" value="F:nucleic acid binding"/>
    <property type="evidence" value="ECO:0007669"/>
    <property type="project" value="InterPro"/>
</dbReference>
<sequence>MSQKVLDQQTKPAKVLVVGSVNGHLIDFFAKVKKLDEKHGPFSILLISGNLFGCDGDSENEIDLLLKDEIAVPVMTYALIGDRKLPDRVEERAGVRSGELCNNLVMLSGQGVLQTSEGLKVAYISGRYIAQIQMEKRDKSSDSVDGNSDDANDIQETENFTSNGAKPAADNDPVSFDRSAIIDLVSRIATENEKTFHKTLVQPSIDILLTYDWPYGVILTNGASSSNSSSSELTTTFASNKVASLCALSMPRYHFASGEGLFYERLPWKYSDRIKVGQGSAAMTHFTRFIGLGAVSGSKNGKQRWFYAMNAVPLQLVSQGKAVTGELPKNCTPNPLYRFGKLSSALDSKNLARALSCFDSISGADGRTAASSSQGKKGPPPLGYTCRNCSQPGHWISDCPTREQNKRQRTSEGPPAGYVCHQCKQSGHWRADCPAAINNNNVSGSGAEPQTSCWFCLANPDVDQNLMAAIGDEAYVAMSKGALVVSGSTFSGFQGHKSPVPGGGHILIVPIVHMDSLRRARESDSNASKSLCTEVDKWIDAITALFAEYKCVPLTFETCRCLPHVHTMIQMIPIPETKASAVRPTLEEMCRSDGLSVEDGYPNSMTGGYFAVNDPADGGKQLFVHIPPKTKTFNLQLGRKLAAQLLGIPERENWKQCVISEEAEASERDSFIAAFGKHDFTR</sequence>
<protein>
    <recommendedName>
        <fullName evidence="6">CCHC-type domain-containing protein</fullName>
    </recommendedName>
</protein>
<feature type="domain" description="CCHC-type" evidence="6">
    <location>
        <begin position="420"/>
        <end position="434"/>
    </location>
</feature>
<keyword evidence="1" id="KW-0479">Metal-binding</keyword>
<dbReference type="InterPro" id="IPR025829">
    <property type="entry name" value="Zn_knuckle_CX2CX3GHX4C"/>
</dbReference>
<dbReference type="Pfam" id="PF13696">
    <property type="entry name" value="zf-CCHC_2"/>
    <property type="match status" value="2"/>
</dbReference>
<dbReference type="OrthoDB" id="444325at2759"/>
<proteinExistence type="predicted"/>
<dbReference type="Pfam" id="PF04676">
    <property type="entry name" value="CwfJ_C_2"/>
    <property type="match status" value="1"/>
</dbReference>
<dbReference type="Proteomes" id="UP001151518">
    <property type="component" value="Unassembled WGS sequence"/>
</dbReference>
<dbReference type="GO" id="GO:0061632">
    <property type="term" value="F:RNA lariat debranching enzyme activator activity"/>
    <property type="evidence" value="ECO:0007669"/>
    <property type="project" value="TreeGrafter"/>
</dbReference>
<dbReference type="GO" id="GO:0008270">
    <property type="term" value="F:zinc ion binding"/>
    <property type="evidence" value="ECO:0007669"/>
    <property type="project" value="UniProtKB-KW"/>
</dbReference>
<dbReference type="Pfam" id="PF04677">
    <property type="entry name" value="CwfJ_C_1"/>
    <property type="match status" value="1"/>
</dbReference>
<dbReference type="SUPFAM" id="SSF57756">
    <property type="entry name" value="Retrovirus zinc finger-like domains"/>
    <property type="match status" value="1"/>
</dbReference>
<evidence type="ECO:0000259" key="6">
    <source>
        <dbReference type="PROSITE" id="PS50158"/>
    </source>
</evidence>
<dbReference type="CDD" id="cd07380">
    <property type="entry name" value="MPP_CWF19_N"/>
    <property type="match status" value="1"/>
</dbReference>